<evidence type="ECO:0000256" key="2">
    <source>
        <dbReference type="ARBA" id="ARBA00022801"/>
    </source>
</evidence>
<dbReference type="PANTHER" id="PTHR10587">
    <property type="entry name" value="GLYCOSYL TRANSFERASE-RELATED"/>
    <property type="match status" value="1"/>
</dbReference>
<dbReference type="GO" id="GO:0016810">
    <property type="term" value="F:hydrolase activity, acting on carbon-nitrogen (but not peptide) bonds"/>
    <property type="evidence" value="ECO:0007669"/>
    <property type="project" value="InterPro"/>
</dbReference>
<keyword evidence="3" id="KW-0472">Membrane</keyword>
<evidence type="ECO:0000259" key="4">
    <source>
        <dbReference type="PROSITE" id="PS51677"/>
    </source>
</evidence>
<evidence type="ECO:0000256" key="3">
    <source>
        <dbReference type="SAM" id="Phobius"/>
    </source>
</evidence>
<evidence type="ECO:0000313" key="7">
    <source>
        <dbReference type="Proteomes" id="UP000178086"/>
    </source>
</evidence>
<dbReference type="InterPro" id="IPR036779">
    <property type="entry name" value="LysM_dom_sf"/>
</dbReference>
<comment type="caution">
    <text evidence="6">The sequence shown here is derived from an EMBL/GenBank/DDBJ whole genome shotgun (WGS) entry which is preliminary data.</text>
</comment>
<protein>
    <recommendedName>
        <fullName evidence="8">LysM peptidoglycan-binding domain-containing protein</fullName>
    </recommendedName>
</protein>
<dbReference type="GO" id="GO:0046872">
    <property type="term" value="F:metal ion binding"/>
    <property type="evidence" value="ECO:0007669"/>
    <property type="project" value="UniProtKB-KW"/>
</dbReference>
<dbReference type="CDD" id="cd10917">
    <property type="entry name" value="CE4_NodB_like_6s_7s"/>
    <property type="match status" value="1"/>
</dbReference>
<name>A0A1F2UFS4_9ACTN</name>
<dbReference type="SMART" id="SM00257">
    <property type="entry name" value="LysM"/>
    <property type="match status" value="1"/>
</dbReference>
<dbReference type="EMBL" id="MELI01000109">
    <property type="protein sequence ID" value="OFW31880.1"/>
    <property type="molecule type" value="Genomic_DNA"/>
</dbReference>
<evidence type="ECO:0000313" key="6">
    <source>
        <dbReference type="EMBL" id="OFW31880.1"/>
    </source>
</evidence>
<dbReference type="Proteomes" id="UP000178086">
    <property type="component" value="Unassembled WGS sequence"/>
</dbReference>
<dbReference type="PROSITE" id="PS51677">
    <property type="entry name" value="NODB"/>
    <property type="match status" value="1"/>
</dbReference>
<dbReference type="Pfam" id="PF01522">
    <property type="entry name" value="Polysacc_deac_1"/>
    <property type="match status" value="1"/>
</dbReference>
<sequence length="361" mass="39663">MEDIRTPETSKPQRRVGIRWNYKRIAVALAVVIFAVSLIGYGTYSLAKLIFAGSGPKSVAEKPVKVAAAVYAAPSSTTTTTEPKHIKYTVKEGDSYYLIALEYSTTIEEIKKLNRVSDDDNDLKIGMVLKVPVKELPPEEAAKAQVQDETAASAGQPAMKASAKELFKGPVDKKRVALTFDAGEASEATPRILDALKDAKVKGTFFLTGKWIEENAELTKKIVSEGHSVGNHSYSHVDFTKQTDNEIVYQLSKADELLMSLTKTSMKPIFRPPYGARDGRVLRVAARAGYTSIYWTVDSLDWKQGMKPEQVKNRTLAGLTNGSVVLMHCGSSQTAEILPGLIKDIESRGYELVTVPQLFEQ</sequence>
<dbReference type="InterPro" id="IPR050248">
    <property type="entry name" value="Polysacc_deacetylase_ArnD"/>
</dbReference>
<dbReference type="GO" id="GO:0016020">
    <property type="term" value="C:membrane"/>
    <property type="evidence" value="ECO:0007669"/>
    <property type="project" value="TreeGrafter"/>
</dbReference>
<proteinExistence type="predicted"/>
<dbReference type="Gene3D" id="3.20.20.370">
    <property type="entry name" value="Glycoside hydrolase/deacetylase"/>
    <property type="match status" value="1"/>
</dbReference>
<dbReference type="AlphaFoldDB" id="A0A1F2UFS4"/>
<dbReference type="Pfam" id="PF01476">
    <property type="entry name" value="LysM"/>
    <property type="match status" value="1"/>
</dbReference>
<keyword evidence="1" id="KW-0479">Metal-binding</keyword>
<evidence type="ECO:0000256" key="1">
    <source>
        <dbReference type="ARBA" id="ARBA00022723"/>
    </source>
</evidence>
<reference evidence="6 7" key="1">
    <citation type="journal article" date="2016" name="Nat. Commun.">
        <title>Thousands of microbial genomes shed light on interconnected biogeochemical processes in an aquifer system.</title>
        <authorList>
            <person name="Anantharaman K."/>
            <person name="Brown C.T."/>
            <person name="Hug L.A."/>
            <person name="Sharon I."/>
            <person name="Castelle C.J."/>
            <person name="Probst A.J."/>
            <person name="Thomas B.C."/>
            <person name="Singh A."/>
            <person name="Wilkins M.J."/>
            <person name="Karaoz U."/>
            <person name="Brodie E.L."/>
            <person name="Williams K.H."/>
            <person name="Hubbard S.S."/>
            <person name="Banfield J.F."/>
        </authorList>
    </citation>
    <scope>NUCLEOTIDE SEQUENCE [LARGE SCALE GENOMIC DNA]</scope>
</reference>
<dbReference type="SUPFAM" id="SSF54106">
    <property type="entry name" value="LysM domain"/>
    <property type="match status" value="1"/>
</dbReference>
<organism evidence="6 7">
    <name type="scientific">Candidatus Aquicultor primus</name>
    <dbReference type="NCBI Taxonomy" id="1797195"/>
    <lineage>
        <taxon>Bacteria</taxon>
        <taxon>Bacillati</taxon>
        <taxon>Actinomycetota</taxon>
        <taxon>Candidatus Aquicultoria</taxon>
        <taxon>Candidatus Aquicultorales</taxon>
        <taxon>Candidatus Aquicultoraceae</taxon>
        <taxon>Candidatus Aquicultor</taxon>
    </lineage>
</organism>
<dbReference type="InterPro" id="IPR011330">
    <property type="entry name" value="Glyco_hydro/deAcase_b/a-brl"/>
</dbReference>
<dbReference type="InterPro" id="IPR002509">
    <property type="entry name" value="NODB_dom"/>
</dbReference>
<feature type="domain" description="LysM" evidence="5">
    <location>
        <begin position="86"/>
        <end position="131"/>
    </location>
</feature>
<keyword evidence="2" id="KW-0378">Hydrolase</keyword>
<keyword evidence="3" id="KW-1133">Transmembrane helix</keyword>
<dbReference type="InterPro" id="IPR018392">
    <property type="entry name" value="LysM"/>
</dbReference>
<feature type="domain" description="NodB homology" evidence="4">
    <location>
        <begin position="174"/>
        <end position="353"/>
    </location>
</feature>
<keyword evidence="3" id="KW-0812">Transmembrane</keyword>
<dbReference type="PROSITE" id="PS51782">
    <property type="entry name" value="LYSM"/>
    <property type="match status" value="1"/>
</dbReference>
<dbReference type="SUPFAM" id="SSF88713">
    <property type="entry name" value="Glycoside hydrolase/deacetylase"/>
    <property type="match status" value="1"/>
</dbReference>
<dbReference type="PANTHER" id="PTHR10587:SF133">
    <property type="entry name" value="CHITIN DEACETYLASE 1-RELATED"/>
    <property type="match status" value="1"/>
</dbReference>
<accession>A0A1F2UFS4</accession>
<evidence type="ECO:0008006" key="8">
    <source>
        <dbReference type="Google" id="ProtNLM"/>
    </source>
</evidence>
<dbReference type="GO" id="GO:0005975">
    <property type="term" value="P:carbohydrate metabolic process"/>
    <property type="evidence" value="ECO:0007669"/>
    <property type="project" value="InterPro"/>
</dbReference>
<dbReference type="Gene3D" id="3.10.350.10">
    <property type="entry name" value="LysM domain"/>
    <property type="match status" value="1"/>
</dbReference>
<evidence type="ECO:0000259" key="5">
    <source>
        <dbReference type="PROSITE" id="PS51782"/>
    </source>
</evidence>
<gene>
    <name evidence="6" type="ORF">A2074_07565</name>
</gene>
<feature type="transmembrane region" description="Helical" evidence="3">
    <location>
        <begin position="21"/>
        <end position="44"/>
    </location>
</feature>
<dbReference type="CDD" id="cd00118">
    <property type="entry name" value="LysM"/>
    <property type="match status" value="1"/>
</dbReference>